<evidence type="ECO:0000256" key="5">
    <source>
        <dbReference type="ARBA" id="ARBA00022840"/>
    </source>
</evidence>
<dbReference type="SUPFAM" id="SSF52374">
    <property type="entry name" value="Nucleotidylyl transferase"/>
    <property type="match status" value="1"/>
</dbReference>
<evidence type="ECO:0000313" key="15">
    <source>
        <dbReference type="EMBL" id="MFC5380057.1"/>
    </source>
</evidence>
<gene>
    <name evidence="9 15" type="primary">leuS</name>
    <name evidence="15" type="ORF">ACFPJ6_04575</name>
</gene>
<dbReference type="EMBL" id="JBHSLD010000004">
    <property type="protein sequence ID" value="MFC5380057.1"/>
    <property type="molecule type" value="Genomic_DNA"/>
</dbReference>
<dbReference type="Gene3D" id="3.40.50.620">
    <property type="entry name" value="HUPs"/>
    <property type="match status" value="2"/>
</dbReference>
<dbReference type="InterPro" id="IPR001412">
    <property type="entry name" value="aa-tRNA-synth_I_CS"/>
</dbReference>
<comment type="catalytic activity">
    <reaction evidence="8 9">
        <text>tRNA(Leu) + L-leucine + ATP = L-leucyl-tRNA(Leu) + AMP + diphosphate</text>
        <dbReference type="Rhea" id="RHEA:11688"/>
        <dbReference type="Rhea" id="RHEA-COMP:9613"/>
        <dbReference type="Rhea" id="RHEA-COMP:9622"/>
        <dbReference type="ChEBI" id="CHEBI:30616"/>
        <dbReference type="ChEBI" id="CHEBI:33019"/>
        <dbReference type="ChEBI" id="CHEBI:57427"/>
        <dbReference type="ChEBI" id="CHEBI:78442"/>
        <dbReference type="ChEBI" id="CHEBI:78494"/>
        <dbReference type="ChEBI" id="CHEBI:456215"/>
        <dbReference type="EC" id="6.1.1.4"/>
    </reaction>
</comment>
<dbReference type="HAMAP" id="MF_00049_B">
    <property type="entry name" value="Leu_tRNA_synth_B"/>
    <property type="match status" value="1"/>
</dbReference>
<dbReference type="InterPro" id="IPR025709">
    <property type="entry name" value="Leu_tRNA-synth_edit"/>
</dbReference>
<protein>
    <recommendedName>
        <fullName evidence="9">Leucine--tRNA ligase</fullName>
        <ecNumber evidence="9">6.1.1.4</ecNumber>
    </recommendedName>
    <alternativeName>
        <fullName evidence="9">Leucyl-tRNA synthetase</fullName>
        <shortName evidence="9">LeuRS</shortName>
    </alternativeName>
</protein>
<keyword evidence="6 9" id="KW-0648">Protein biosynthesis</keyword>
<evidence type="ECO:0000259" key="14">
    <source>
        <dbReference type="Pfam" id="PF13603"/>
    </source>
</evidence>
<feature type="domain" description="Aminoacyl-tRNA synthetase class Ia" evidence="12">
    <location>
        <begin position="467"/>
        <end position="667"/>
    </location>
</feature>
<dbReference type="RefSeq" id="WP_377002411.1">
    <property type="nucleotide sequence ID" value="NZ_JBBEOG010000011.1"/>
</dbReference>
<dbReference type="SUPFAM" id="SSF50677">
    <property type="entry name" value="ValRS/IleRS/LeuRS editing domain"/>
    <property type="match status" value="1"/>
</dbReference>
<feature type="compositionally biased region" description="Polar residues" evidence="11">
    <location>
        <begin position="13"/>
        <end position="27"/>
    </location>
</feature>
<feature type="compositionally biased region" description="Pro residues" evidence="11">
    <location>
        <begin position="1"/>
        <end position="10"/>
    </location>
</feature>
<evidence type="ECO:0000259" key="13">
    <source>
        <dbReference type="Pfam" id="PF08264"/>
    </source>
</evidence>
<dbReference type="InterPro" id="IPR009080">
    <property type="entry name" value="tRNAsynth_Ia_anticodon-bd"/>
</dbReference>
<dbReference type="InterPro" id="IPR013155">
    <property type="entry name" value="M/V/L/I-tRNA-synth_anticd-bd"/>
</dbReference>
<dbReference type="NCBIfam" id="TIGR00396">
    <property type="entry name" value="leuS_bact"/>
    <property type="match status" value="1"/>
</dbReference>
<reference evidence="16" key="1">
    <citation type="journal article" date="2019" name="Int. J. Syst. Evol. Microbiol.">
        <title>The Global Catalogue of Microorganisms (GCM) 10K type strain sequencing project: providing services to taxonomists for standard genome sequencing and annotation.</title>
        <authorList>
            <consortium name="The Broad Institute Genomics Platform"/>
            <consortium name="The Broad Institute Genome Sequencing Center for Infectious Disease"/>
            <person name="Wu L."/>
            <person name="Ma J."/>
        </authorList>
    </citation>
    <scope>NUCLEOTIDE SEQUENCE [LARGE SCALE GENOMIC DNA]</scope>
    <source>
        <strain evidence="16">CCUG 43114</strain>
    </source>
</reference>
<evidence type="ECO:0000313" key="16">
    <source>
        <dbReference type="Proteomes" id="UP001596122"/>
    </source>
</evidence>
<evidence type="ECO:0000256" key="3">
    <source>
        <dbReference type="ARBA" id="ARBA00022598"/>
    </source>
</evidence>
<dbReference type="Pfam" id="PF08264">
    <property type="entry name" value="Anticodon_1"/>
    <property type="match status" value="1"/>
</dbReference>
<keyword evidence="16" id="KW-1185">Reference proteome</keyword>
<evidence type="ECO:0000256" key="9">
    <source>
        <dbReference type="HAMAP-Rule" id="MF_00049"/>
    </source>
</evidence>
<sequence>MPGPHPPRPGPVRTTQSRRTDVTQDVQQAPPAGADREARPERWDPHAIERRWLPVWDEQKPFAAGRPGDTRPTKYVLDMFPYPSGDLHMGHAEAYALGDVIARYWLQRGYDVLHPIGWDAFGLPAENAAIQRGADPVEWTRRNIEQQKASMRRYACSFDWDRVLATNEPEYYRWNQWLFLRLREKGLAYRRPSQVNWCPKDQTVLANEQVVQGRCERCGTQVTKKKLTQWYLRITDYAERLLDDMAQLQGRWPDKVLSMQRNWIGRSTGADVQFVIEGRDEPVTVYTTRPDTLYGATFFVVAADSDLAEELAAEADESTRRAFADYLAQVRSTTEIERLSSDRPKTGVFLQRHAVNPVNGERLPIWAADYVLPDYGHGAIMAVPAHDQRDLDFARAFGLPVRVVVDVRDEHGEPLPDPVESGVATVGDGALVHSGPLDGLRKAEAITRISEQLAADGLGGPTTTYRLRDWLISRQRFWGTPFPIVHCERCGEVPVPDEQLPVVLPPTDGLDLTPKGRSPLAAATDWVRTTCPSCGGEAQRDTDTMDTFVDSSWYFLRFLSPHLTEAPFDRAEADRWMPVEQYVGGVTHAILHLLYARFFTKVLHDLGMVEPVEPFTRLLNQGMVLMDGSAMSKSRGNLVRLGEQLDEHGVDAVRLTMVFAGPPEDDVDWADVSAAGSARFLARAWRLAQDVTSAPGTDPTTGSVDVRRVTHRVVADAAELVEGLKFNVAVARTMELVNALRKAVDDPGVGPEDPAVREGVEAVAVLLSLVAPYTAEDMWAALGHEPCVALAGWPAVDDALLVEDTVTAVVQVRGKVRDRLEVPKDITADALEALALASDKVRASIGDAEVRKVVVRPPALVNVVV</sequence>
<feature type="short sequence motif" description="'KMSKS' region" evidence="9">
    <location>
        <begin position="630"/>
        <end position="634"/>
    </location>
</feature>
<dbReference type="Proteomes" id="UP001596122">
    <property type="component" value="Unassembled WGS sequence"/>
</dbReference>
<dbReference type="Gene3D" id="1.10.730.10">
    <property type="entry name" value="Isoleucyl-tRNA Synthetase, Domain 1"/>
    <property type="match status" value="2"/>
</dbReference>
<evidence type="ECO:0000256" key="11">
    <source>
        <dbReference type="SAM" id="MobiDB-lite"/>
    </source>
</evidence>
<feature type="domain" description="Methionyl/Valyl/Leucyl/Isoleucyl-tRNA synthetase anticodon-binding" evidence="13">
    <location>
        <begin position="708"/>
        <end position="829"/>
    </location>
</feature>
<evidence type="ECO:0000256" key="8">
    <source>
        <dbReference type="ARBA" id="ARBA00047469"/>
    </source>
</evidence>
<dbReference type="PANTHER" id="PTHR43740:SF2">
    <property type="entry name" value="LEUCINE--TRNA LIGASE, MITOCHONDRIAL"/>
    <property type="match status" value="1"/>
</dbReference>
<proteinExistence type="inferred from homology"/>
<dbReference type="CDD" id="cd00812">
    <property type="entry name" value="LeuRS_core"/>
    <property type="match status" value="1"/>
</dbReference>
<keyword evidence="2 9" id="KW-0963">Cytoplasm</keyword>
<dbReference type="SUPFAM" id="SSF47323">
    <property type="entry name" value="Anticodon-binding domain of a subclass of class I aminoacyl-tRNA synthetases"/>
    <property type="match status" value="1"/>
</dbReference>
<feature type="domain" description="Aminoacyl-tRNA synthetase class Ia" evidence="12">
    <location>
        <begin position="52"/>
        <end position="249"/>
    </location>
</feature>
<evidence type="ECO:0000256" key="6">
    <source>
        <dbReference type="ARBA" id="ARBA00022917"/>
    </source>
</evidence>
<feature type="binding site" evidence="9">
    <location>
        <position position="633"/>
    </location>
    <ligand>
        <name>ATP</name>
        <dbReference type="ChEBI" id="CHEBI:30616"/>
    </ligand>
</feature>
<keyword evidence="5 9" id="KW-0067">ATP-binding</keyword>
<evidence type="ECO:0000256" key="2">
    <source>
        <dbReference type="ARBA" id="ARBA00022490"/>
    </source>
</evidence>
<dbReference type="Pfam" id="PF13603">
    <property type="entry name" value="tRNA-synt_1_2"/>
    <property type="match status" value="1"/>
</dbReference>
<keyword evidence="3 9" id="KW-0436">Ligase</keyword>
<comment type="caution">
    <text evidence="15">The sequence shown here is derived from an EMBL/GenBank/DDBJ whole genome shotgun (WGS) entry which is preliminary data.</text>
</comment>
<evidence type="ECO:0000256" key="7">
    <source>
        <dbReference type="ARBA" id="ARBA00023146"/>
    </source>
</evidence>
<evidence type="ECO:0000256" key="1">
    <source>
        <dbReference type="ARBA" id="ARBA00005594"/>
    </source>
</evidence>
<dbReference type="InterPro" id="IPR014729">
    <property type="entry name" value="Rossmann-like_a/b/a_fold"/>
</dbReference>
<keyword evidence="4 9" id="KW-0547">Nucleotide-binding</keyword>
<keyword evidence="7 9" id="KW-0030">Aminoacyl-tRNA synthetase</keyword>
<dbReference type="PRINTS" id="PR00985">
    <property type="entry name" value="TRNASYNTHLEU"/>
</dbReference>
<dbReference type="PANTHER" id="PTHR43740">
    <property type="entry name" value="LEUCYL-TRNA SYNTHETASE"/>
    <property type="match status" value="1"/>
</dbReference>
<evidence type="ECO:0000256" key="4">
    <source>
        <dbReference type="ARBA" id="ARBA00022741"/>
    </source>
</evidence>
<feature type="short sequence motif" description="'HIGH' region" evidence="9">
    <location>
        <begin position="81"/>
        <end position="91"/>
    </location>
</feature>
<dbReference type="Pfam" id="PF00133">
    <property type="entry name" value="tRNA-synt_1"/>
    <property type="match status" value="2"/>
</dbReference>
<feature type="region of interest" description="Disordered" evidence="11">
    <location>
        <begin position="1"/>
        <end position="44"/>
    </location>
</feature>
<organism evidence="15 16">
    <name type="scientific">Aquipuribacter nitratireducens</name>
    <dbReference type="NCBI Taxonomy" id="650104"/>
    <lineage>
        <taxon>Bacteria</taxon>
        <taxon>Bacillati</taxon>
        <taxon>Actinomycetota</taxon>
        <taxon>Actinomycetes</taxon>
        <taxon>Micrococcales</taxon>
        <taxon>Intrasporangiaceae</taxon>
        <taxon>Aquipuribacter</taxon>
    </lineage>
</organism>
<dbReference type="InterPro" id="IPR002300">
    <property type="entry name" value="aa-tRNA-synth_Ia"/>
</dbReference>
<feature type="compositionally biased region" description="Basic and acidic residues" evidence="11">
    <location>
        <begin position="34"/>
        <end position="44"/>
    </location>
</feature>
<name>A0ABW0GK34_9MICO</name>
<feature type="domain" description="Leucyl-tRNA synthetase editing" evidence="14">
    <location>
        <begin position="261"/>
        <end position="453"/>
    </location>
</feature>
<dbReference type="Gene3D" id="3.10.20.590">
    <property type="match status" value="1"/>
</dbReference>
<dbReference type="CDD" id="cd07958">
    <property type="entry name" value="Anticodon_Ia_Leu_BEm"/>
    <property type="match status" value="1"/>
</dbReference>
<dbReference type="InterPro" id="IPR009008">
    <property type="entry name" value="Val/Leu/Ile-tRNA-synth_edit"/>
</dbReference>
<dbReference type="EC" id="6.1.1.4" evidence="9"/>
<dbReference type="InterPro" id="IPR002302">
    <property type="entry name" value="Leu-tRNA-ligase"/>
</dbReference>
<evidence type="ECO:0000256" key="10">
    <source>
        <dbReference type="RuleBase" id="RU363035"/>
    </source>
</evidence>
<comment type="similarity">
    <text evidence="1 9 10">Belongs to the class-I aminoacyl-tRNA synthetase family.</text>
</comment>
<dbReference type="GO" id="GO:0004823">
    <property type="term" value="F:leucine-tRNA ligase activity"/>
    <property type="evidence" value="ECO:0007669"/>
    <property type="project" value="UniProtKB-EC"/>
</dbReference>
<dbReference type="PROSITE" id="PS00178">
    <property type="entry name" value="AA_TRNA_LIGASE_I"/>
    <property type="match status" value="1"/>
</dbReference>
<comment type="subcellular location">
    <subcellularLocation>
        <location evidence="9">Cytoplasm</location>
    </subcellularLocation>
</comment>
<accession>A0ABW0GK34</accession>
<evidence type="ECO:0000259" key="12">
    <source>
        <dbReference type="Pfam" id="PF00133"/>
    </source>
</evidence>